<evidence type="ECO:0000256" key="2">
    <source>
        <dbReference type="ARBA" id="ARBA00022729"/>
    </source>
</evidence>
<dbReference type="SUPFAM" id="SSF48726">
    <property type="entry name" value="Immunoglobulin"/>
    <property type="match status" value="2"/>
</dbReference>
<sequence length="302" mass="35095">LLKLYNMNLFSFHYLRSKSSASFLIGSAMPIVFKAGEDVVLPCFLEPNISAVDMTVEWFRTDWTETDTLVHLYEGHEDRNEKQIKSYRGRTALFREELKKGNTSLKLSALQPSDRGSYKCFIKSESWHDDTILDVEVNSKSTGEDLVLPCSLQPRISAEEMMVEWFRLHETDTLVHLYKEYEDRNADQMECYRGRTALFKDALRKGNASLKLSALQTSDEGAYKCLIQYGESWLDDIIVYVEVKGKRHNNYSIVWKIFVTLYCLYKIMVFSIRACYPAVIHLYSIGMAVVYPWSDHLNDFLF</sequence>
<dbReference type="InterPro" id="IPR036179">
    <property type="entry name" value="Ig-like_dom_sf"/>
</dbReference>
<dbReference type="PROSITE" id="PS50835">
    <property type="entry name" value="IG_LIKE"/>
    <property type="match status" value="2"/>
</dbReference>
<dbReference type="InterPro" id="IPR013106">
    <property type="entry name" value="Ig_V-set"/>
</dbReference>
<evidence type="ECO:0000256" key="6">
    <source>
        <dbReference type="ARBA" id="ARBA00023319"/>
    </source>
</evidence>
<dbReference type="PANTHER" id="PTHR24100:SF151">
    <property type="entry name" value="ICOS LIGAND"/>
    <property type="match status" value="1"/>
</dbReference>
<comment type="subcellular location">
    <subcellularLocation>
        <location evidence="1">Membrane</location>
    </subcellularLocation>
</comment>
<keyword evidence="4" id="KW-1015">Disulfide bond</keyword>
<protein>
    <recommendedName>
        <fullName evidence="7">Ig-like domain-containing protein</fullName>
    </recommendedName>
</protein>
<feature type="domain" description="Ig-like" evidence="7">
    <location>
        <begin position="36"/>
        <end position="138"/>
    </location>
</feature>
<evidence type="ECO:0000256" key="5">
    <source>
        <dbReference type="ARBA" id="ARBA00023180"/>
    </source>
</evidence>
<dbReference type="SMART" id="SM00406">
    <property type="entry name" value="IGv"/>
    <property type="match status" value="2"/>
</dbReference>
<keyword evidence="5" id="KW-0325">Glycoprotein</keyword>
<dbReference type="GO" id="GO:1903037">
    <property type="term" value="P:regulation of leukocyte cell-cell adhesion"/>
    <property type="evidence" value="ECO:0007669"/>
    <property type="project" value="UniProtKB-ARBA"/>
</dbReference>
<dbReference type="PANTHER" id="PTHR24100">
    <property type="entry name" value="BUTYROPHILIN"/>
    <property type="match status" value="1"/>
</dbReference>
<dbReference type="InterPro" id="IPR007110">
    <property type="entry name" value="Ig-like_dom"/>
</dbReference>
<name>A0A3B1ITB2_ASTMX</name>
<dbReference type="InterPro" id="IPR003599">
    <property type="entry name" value="Ig_sub"/>
</dbReference>
<organism evidence="8 9">
    <name type="scientific">Astyanax mexicanus</name>
    <name type="common">Blind cave fish</name>
    <name type="synonym">Astyanax fasciatus mexicanus</name>
    <dbReference type="NCBI Taxonomy" id="7994"/>
    <lineage>
        <taxon>Eukaryota</taxon>
        <taxon>Metazoa</taxon>
        <taxon>Chordata</taxon>
        <taxon>Craniata</taxon>
        <taxon>Vertebrata</taxon>
        <taxon>Euteleostomi</taxon>
        <taxon>Actinopterygii</taxon>
        <taxon>Neopterygii</taxon>
        <taxon>Teleostei</taxon>
        <taxon>Ostariophysi</taxon>
        <taxon>Characiformes</taxon>
        <taxon>Characoidei</taxon>
        <taxon>Acestrorhamphidae</taxon>
        <taxon>Acestrorhamphinae</taxon>
        <taxon>Astyanax</taxon>
    </lineage>
</organism>
<accession>A0A3B1ITB2</accession>
<dbReference type="GeneTree" id="ENSGT01050000244843"/>
<feature type="domain" description="Ig-like" evidence="7">
    <location>
        <begin position="143"/>
        <end position="232"/>
    </location>
</feature>
<reference evidence="8" key="3">
    <citation type="submission" date="2025-08" db="UniProtKB">
        <authorList>
            <consortium name="Ensembl"/>
        </authorList>
    </citation>
    <scope>IDENTIFICATION</scope>
</reference>
<dbReference type="FunFam" id="2.60.40.10:FF:000142">
    <property type="entry name" value="V-set domain-containing T-cell activation inhibitor 1"/>
    <property type="match status" value="2"/>
</dbReference>
<keyword evidence="3" id="KW-0472">Membrane</keyword>
<evidence type="ECO:0000256" key="1">
    <source>
        <dbReference type="ARBA" id="ARBA00004370"/>
    </source>
</evidence>
<reference evidence="8" key="4">
    <citation type="submission" date="2025-09" db="UniProtKB">
        <authorList>
            <consortium name="Ensembl"/>
        </authorList>
    </citation>
    <scope>IDENTIFICATION</scope>
</reference>
<evidence type="ECO:0000256" key="4">
    <source>
        <dbReference type="ARBA" id="ARBA00023157"/>
    </source>
</evidence>
<dbReference type="SMART" id="SM00409">
    <property type="entry name" value="IG"/>
    <property type="match status" value="2"/>
</dbReference>
<dbReference type="GO" id="GO:0050863">
    <property type="term" value="P:regulation of T cell activation"/>
    <property type="evidence" value="ECO:0007669"/>
    <property type="project" value="UniProtKB-ARBA"/>
</dbReference>
<dbReference type="STRING" id="7994.ENSAMXP00000032770"/>
<dbReference type="Gene3D" id="2.60.40.10">
    <property type="entry name" value="Immunoglobulins"/>
    <property type="match status" value="2"/>
</dbReference>
<keyword evidence="6" id="KW-0393">Immunoglobulin domain</keyword>
<dbReference type="InterPro" id="IPR013783">
    <property type="entry name" value="Ig-like_fold"/>
</dbReference>
<keyword evidence="9" id="KW-1185">Reference proteome</keyword>
<dbReference type="GO" id="GO:0009897">
    <property type="term" value="C:external side of plasma membrane"/>
    <property type="evidence" value="ECO:0007669"/>
    <property type="project" value="TreeGrafter"/>
</dbReference>
<reference evidence="9" key="1">
    <citation type="submission" date="2013-03" db="EMBL/GenBank/DDBJ databases">
        <authorList>
            <person name="Jeffery W."/>
            <person name="Warren W."/>
            <person name="Wilson R.K."/>
        </authorList>
    </citation>
    <scope>NUCLEOTIDE SEQUENCE</scope>
    <source>
        <strain evidence="9">female</strain>
    </source>
</reference>
<proteinExistence type="predicted"/>
<dbReference type="GO" id="GO:0050852">
    <property type="term" value="P:T cell receptor signaling pathway"/>
    <property type="evidence" value="ECO:0007669"/>
    <property type="project" value="TreeGrafter"/>
</dbReference>
<reference evidence="9" key="2">
    <citation type="journal article" date="2014" name="Nat. Commun.">
        <title>The cavefish genome reveals candidate genes for eye loss.</title>
        <authorList>
            <person name="McGaugh S.E."/>
            <person name="Gross J.B."/>
            <person name="Aken B."/>
            <person name="Blin M."/>
            <person name="Borowsky R."/>
            <person name="Chalopin D."/>
            <person name="Hinaux H."/>
            <person name="Jeffery W.R."/>
            <person name="Keene A."/>
            <person name="Ma L."/>
            <person name="Minx P."/>
            <person name="Murphy D."/>
            <person name="O'Quin K.E."/>
            <person name="Retaux S."/>
            <person name="Rohner N."/>
            <person name="Searle S.M."/>
            <person name="Stahl B.A."/>
            <person name="Tabin C."/>
            <person name="Volff J.N."/>
            <person name="Yoshizawa M."/>
            <person name="Warren W.C."/>
        </authorList>
    </citation>
    <scope>NUCLEOTIDE SEQUENCE [LARGE SCALE GENOMIC DNA]</scope>
    <source>
        <strain evidence="9">female</strain>
    </source>
</reference>
<dbReference type="Ensembl" id="ENSAMXT00000048899.1">
    <property type="protein sequence ID" value="ENSAMXP00000032770.1"/>
    <property type="gene ID" value="ENSAMXG00000041429.1"/>
</dbReference>
<dbReference type="GO" id="GO:0005102">
    <property type="term" value="F:signaling receptor binding"/>
    <property type="evidence" value="ECO:0007669"/>
    <property type="project" value="TreeGrafter"/>
</dbReference>
<dbReference type="Proteomes" id="UP000018467">
    <property type="component" value="Unassembled WGS sequence"/>
</dbReference>
<dbReference type="GO" id="GO:0001817">
    <property type="term" value="P:regulation of cytokine production"/>
    <property type="evidence" value="ECO:0007669"/>
    <property type="project" value="TreeGrafter"/>
</dbReference>
<evidence type="ECO:0000259" key="7">
    <source>
        <dbReference type="PROSITE" id="PS50835"/>
    </source>
</evidence>
<dbReference type="Bgee" id="ENSAMXG00000041429">
    <property type="expression patterns" value="Expressed in pharyngeal gill and 1 other cell type or tissue"/>
</dbReference>
<evidence type="ECO:0000256" key="3">
    <source>
        <dbReference type="ARBA" id="ARBA00023136"/>
    </source>
</evidence>
<keyword evidence="2" id="KW-0732">Signal</keyword>
<dbReference type="Pfam" id="PF07686">
    <property type="entry name" value="V-set"/>
    <property type="match status" value="2"/>
</dbReference>
<evidence type="ECO:0000313" key="8">
    <source>
        <dbReference type="Ensembl" id="ENSAMXP00000032770.1"/>
    </source>
</evidence>
<dbReference type="AlphaFoldDB" id="A0A3B1ITB2"/>
<dbReference type="InParanoid" id="A0A3B1ITB2"/>
<evidence type="ECO:0000313" key="9">
    <source>
        <dbReference type="Proteomes" id="UP000018467"/>
    </source>
</evidence>
<dbReference type="InterPro" id="IPR050504">
    <property type="entry name" value="IgSF_BTN/MOG"/>
</dbReference>